<dbReference type="InterPro" id="IPR029058">
    <property type="entry name" value="AB_hydrolase_fold"/>
</dbReference>
<dbReference type="Gene3D" id="3.40.50.1820">
    <property type="entry name" value="alpha/beta hydrolase"/>
    <property type="match status" value="1"/>
</dbReference>
<name>A0ABR4CH93_9HELO</name>
<dbReference type="Proteomes" id="UP001595075">
    <property type="component" value="Unassembled WGS sequence"/>
</dbReference>
<dbReference type="InterPro" id="IPR050960">
    <property type="entry name" value="AB_hydrolase_4_sf"/>
</dbReference>
<dbReference type="PANTHER" id="PTHR10794:SF63">
    <property type="entry name" value="ALPHA_BETA HYDROLASE 1, ISOFORM A"/>
    <property type="match status" value="1"/>
</dbReference>
<evidence type="ECO:0000313" key="4">
    <source>
        <dbReference type="EMBL" id="KAL2069341.1"/>
    </source>
</evidence>
<dbReference type="EMBL" id="JAZHXI010000008">
    <property type="protein sequence ID" value="KAL2069341.1"/>
    <property type="molecule type" value="Genomic_DNA"/>
</dbReference>
<dbReference type="Pfam" id="PF00561">
    <property type="entry name" value="Abhydrolase_1"/>
    <property type="match status" value="1"/>
</dbReference>
<keyword evidence="5" id="KW-1185">Reference proteome</keyword>
<sequence length="467" mass="52201">MEMTANHDLPSPGTKEGFQPKTASPSQGAQIVGDRDFAGKMEWLGRSHITYHASPTTVRLTKRDTKGQRSLADLCKSTIPACNLNPFLWNGHLQTVWTTLVPDYLPPIYYKRKTFEADEKCFAGSFSVDFVVQEGAEEDPSLPKNTSYFKEHEDISSTDHKPMLIVLHGIAGGSSEAYVRDVLVSLTSNGKWAACVLLSRGCARSKITSRLLYNGRSTWDLRQTVKWLRLQYPNRPLFAMGFSLGANILTSYLADEGRDCHLKAAVVCSNPWNLELSSWSMRRSWIGSEIYSRSIANGLKAYVQLHKEEIREFCTNINLERVNKTVYFHEFDEEVTAPAGGYPTAGAYYRDGSSVDALLAVRVPLLALNALDDPIVPEECLPFANARLNPYCVLCTTTLGGHLGWFELGGNRWVTRAAERFLNSLVDDFDMSQSPEIVPCSEPVDQSPPGLTFDPTQRRLHFRSLSE</sequence>
<accession>A0ABR4CH93</accession>
<organism evidence="4 5">
    <name type="scientific">Oculimacula yallundae</name>
    <dbReference type="NCBI Taxonomy" id="86028"/>
    <lineage>
        <taxon>Eukaryota</taxon>
        <taxon>Fungi</taxon>
        <taxon>Dikarya</taxon>
        <taxon>Ascomycota</taxon>
        <taxon>Pezizomycotina</taxon>
        <taxon>Leotiomycetes</taxon>
        <taxon>Helotiales</taxon>
        <taxon>Ploettnerulaceae</taxon>
        <taxon>Oculimacula</taxon>
    </lineage>
</organism>
<comment type="similarity">
    <text evidence="1">Belongs to the AB hydrolase superfamily. AB hydrolase 4 family.</text>
</comment>
<feature type="domain" description="AB hydrolase-1" evidence="3">
    <location>
        <begin position="162"/>
        <end position="381"/>
    </location>
</feature>
<reference evidence="4 5" key="1">
    <citation type="journal article" date="2024" name="Commun. Biol.">
        <title>Comparative genomic analysis of thermophilic fungi reveals convergent evolutionary adaptations and gene losses.</title>
        <authorList>
            <person name="Steindorff A.S."/>
            <person name="Aguilar-Pontes M.V."/>
            <person name="Robinson A.J."/>
            <person name="Andreopoulos B."/>
            <person name="LaButti K."/>
            <person name="Kuo A."/>
            <person name="Mondo S."/>
            <person name="Riley R."/>
            <person name="Otillar R."/>
            <person name="Haridas S."/>
            <person name="Lipzen A."/>
            <person name="Grimwood J."/>
            <person name="Schmutz J."/>
            <person name="Clum A."/>
            <person name="Reid I.D."/>
            <person name="Moisan M.C."/>
            <person name="Butler G."/>
            <person name="Nguyen T.T.M."/>
            <person name="Dewar K."/>
            <person name="Conant G."/>
            <person name="Drula E."/>
            <person name="Henrissat B."/>
            <person name="Hansel C."/>
            <person name="Singer S."/>
            <person name="Hutchinson M.I."/>
            <person name="de Vries R.P."/>
            <person name="Natvig D.O."/>
            <person name="Powell A.J."/>
            <person name="Tsang A."/>
            <person name="Grigoriev I.V."/>
        </authorList>
    </citation>
    <scope>NUCLEOTIDE SEQUENCE [LARGE SCALE GENOMIC DNA]</scope>
    <source>
        <strain evidence="4 5">CBS 494.80</strain>
    </source>
</reference>
<evidence type="ECO:0000259" key="3">
    <source>
        <dbReference type="Pfam" id="PF00561"/>
    </source>
</evidence>
<feature type="region of interest" description="Disordered" evidence="2">
    <location>
        <begin position="1"/>
        <end position="30"/>
    </location>
</feature>
<evidence type="ECO:0000313" key="5">
    <source>
        <dbReference type="Proteomes" id="UP001595075"/>
    </source>
</evidence>
<comment type="caution">
    <text evidence="4">The sequence shown here is derived from an EMBL/GenBank/DDBJ whole genome shotgun (WGS) entry which is preliminary data.</text>
</comment>
<dbReference type="InterPro" id="IPR000073">
    <property type="entry name" value="AB_hydrolase_1"/>
</dbReference>
<gene>
    <name evidence="4" type="ORF">VTL71DRAFT_15679</name>
</gene>
<protein>
    <recommendedName>
        <fullName evidence="3">AB hydrolase-1 domain-containing protein</fullName>
    </recommendedName>
</protein>
<dbReference type="PANTHER" id="PTHR10794">
    <property type="entry name" value="ABHYDROLASE DOMAIN-CONTAINING PROTEIN"/>
    <property type="match status" value="1"/>
</dbReference>
<evidence type="ECO:0000256" key="1">
    <source>
        <dbReference type="ARBA" id="ARBA00010884"/>
    </source>
</evidence>
<proteinExistence type="inferred from homology"/>
<dbReference type="SUPFAM" id="SSF53474">
    <property type="entry name" value="alpha/beta-Hydrolases"/>
    <property type="match status" value="1"/>
</dbReference>
<evidence type="ECO:0000256" key="2">
    <source>
        <dbReference type="SAM" id="MobiDB-lite"/>
    </source>
</evidence>